<keyword evidence="4" id="KW-1185">Reference proteome</keyword>
<dbReference type="GO" id="GO:0005829">
    <property type="term" value="C:cytosol"/>
    <property type="evidence" value="ECO:0007669"/>
    <property type="project" value="TreeGrafter"/>
</dbReference>
<protein>
    <submittedName>
        <fullName evidence="3">Uncharacterized protein</fullName>
    </submittedName>
</protein>
<evidence type="ECO:0000256" key="1">
    <source>
        <dbReference type="ARBA" id="ARBA00010490"/>
    </source>
</evidence>
<dbReference type="InterPro" id="IPR002836">
    <property type="entry name" value="PDCD5-like"/>
</dbReference>
<proteinExistence type="inferred from homology"/>
<evidence type="ECO:0000313" key="3">
    <source>
        <dbReference type="EMBL" id="ODN77024.1"/>
    </source>
</evidence>
<name>A0A1E3HL16_9TREE</name>
<dbReference type="RefSeq" id="XP_018992398.1">
    <property type="nucleotide sequence ID" value="XM_019139907.1"/>
</dbReference>
<sequence>MQLPAGFRPSGQPGGQGGGPSHEEREAAEARARQQDEMKRTMILAMLEPAARERLSRISLTRPQLASQVETILVNMGQQGQIRGQVSDEALKGLLEQVSNPPPAKNTPAVPTSARTKTLGKGITVRSASCSGALHTPVKVIEFG</sequence>
<dbReference type="GO" id="GO:0003677">
    <property type="term" value="F:DNA binding"/>
    <property type="evidence" value="ECO:0007669"/>
    <property type="project" value="InterPro"/>
</dbReference>
<dbReference type="Proteomes" id="UP000094065">
    <property type="component" value="Unassembled WGS sequence"/>
</dbReference>
<gene>
    <name evidence="3" type="ORF">L202_05570</name>
</gene>
<dbReference type="InterPro" id="IPR036883">
    <property type="entry name" value="PDCD5-like_sf"/>
</dbReference>
<feature type="compositionally biased region" description="Basic and acidic residues" evidence="2">
    <location>
        <begin position="21"/>
        <end position="36"/>
    </location>
</feature>
<evidence type="ECO:0000256" key="2">
    <source>
        <dbReference type="SAM" id="MobiDB-lite"/>
    </source>
</evidence>
<comment type="caution">
    <text evidence="3">The sequence shown here is derived from an EMBL/GenBank/DDBJ whole genome shotgun (WGS) entry which is preliminary data.</text>
</comment>
<organism evidence="3 4">
    <name type="scientific">Cryptococcus amylolentus CBS 6039</name>
    <dbReference type="NCBI Taxonomy" id="1295533"/>
    <lineage>
        <taxon>Eukaryota</taxon>
        <taxon>Fungi</taxon>
        <taxon>Dikarya</taxon>
        <taxon>Basidiomycota</taxon>
        <taxon>Agaricomycotina</taxon>
        <taxon>Tremellomycetes</taxon>
        <taxon>Tremellales</taxon>
        <taxon>Cryptococcaceae</taxon>
        <taxon>Cryptococcus</taxon>
    </lineage>
</organism>
<dbReference type="AlphaFoldDB" id="A0A1E3HL16"/>
<dbReference type="OrthoDB" id="10252486at2759"/>
<dbReference type="PANTHER" id="PTHR10840">
    <property type="entry name" value="PROGRAMMED CELL DEATH PROTEIN 5"/>
    <property type="match status" value="1"/>
</dbReference>
<dbReference type="EMBL" id="AWGJ01000008">
    <property type="protein sequence ID" value="ODN77024.1"/>
    <property type="molecule type" value="Genomic_DNA"/>
</dbReference>
<dbReference type="GeneID" id="30156879"/>
<dbReference type="GO" id="GO:0005634">
    <property type="term" value="C:nucleus"/>
    <property type="evidence" value="ECO:0007669"/>
    <property type="project" value="TreeGrafter"/>
</dbReference>
<dbReference type="STRING" id="1295533.A0A1E3HL16"/>
<dbReference type="Pfam" id="PF01984">
    <property type="entry name" value="dsDNA_bind"/>
    <property type="match status" value="1"/>
</dbReference>
<dbReference type="PANTHER" id="PTHR10840:SF0">
    <property type="entry name" value="PROGRAMMED CELL DEATH PROTEIN 5"/>
    <property type="match status" value="1"/>
</dbReference>
<reference evidence="3 4" key="1">
    <citation type="submission" date="2016-06" db="EMBL/GenBank/DDBJ databases">
        <title>Evolution of pathogenesis and genome organization in the Tremellales.</title>
        <authorList>
            <person name="Cuomo C."/>
            <person name="Litvintseva A."/>
            <person name="Heitman J."/>
            <person name="Chen Y."/>
            <person name="Sun S."/>
            <person name="Springer D."/>
            <person name="Dromer F."/>
            <person name="Young S."/>
            <person name="Zeng Q."/>
            <person name="Chapman S."/>
            <person name="Gujja S."/>
            <person name="Saif S."/>
            <person name="Birren B."/>
        </authorList>
    </citation>
    <scope>NUCLEOTIDE SEQUENCE [LARGE SCALE GENOMIC DNA]</scope>
    <source>
        <strain evidence="3 4">CBS 6039</strain>
    </source>
</reference>
<comment type="similarity">
    <text evidence="1">Belongs to the PDCD5 family.</text>
</comment>
<dbReference type="Gene3D" id="1.10.8.140">
    <property type="entry name" value="PDCD5-like"/>
    <property type="match status" value="1"/>
</dbReference>
<evidence type="ECO:0000313" key="4">
    <source>
        <dbReference type="Proteomes" id="UP000094065"/>
    </source>
</evidence>
<feature type="region of interest" description="Disordered" evidence="2">
    <location>
        <begin position="1"/>
        <end position="36"/>
    </location>
</feature>
<dbReference type="FunFam" id="1.10.8.140:FF:000005">
    <property type="entry name" value="Unplaced genomic scaffold supercont2.21, whole genome shotgun sequence"/>
    <property type="match status" value="1"/>
</dbReference>
<accession>A0A1E3HL16</accession>
<feature type="region of interest" description="Disordered" evidence="2">
    <location>
        <begin position="97"/>
        <end position="116"/>
    </location>
</feature>
<dbReference type="SUPFAM" id="SSF46950">
    <property type="entry name" value="Double-stranded DNA-binding domain"/>
    <property type="match status" value="1"/>
</dbReference>